<accession>A0AA86VHF5</accession>
<evidence type="ECO:0000313" key="2">
    <source>
        <dbReference type="EMBL" id="CAJ1964019.1"/>
    </source>
</evidence>
<keyword evidence="3" id="KW-1185">Reference proteome</keyword>
<evidence type="ECO:0000313" key="3">
    <source>
        <dbReference type="Proteomes" id="UP001189624"/>
    </source>
</evidence>
<sequence>MSEVMASEVTVNSVGGVNSAPNPTKGSSTPSPTFCLLLSACNSACSAFAGSLFGYGPLSNLDLHVLSYIYNIIPF</sequence>
<feature type="compositionally biased region" description="Polar residues" evidence="1">
    <location>
        <begin position="9"/>
        <end position="29"/>
    </location>
</feature>
<protein>
    <submittedName>
        <fullName evidence="2">Uncharacterized protein</fullName>
    </submittedName>
</protein>
<feature type="region of interest" description="Disordered" evidence="1">
    <location>
        <begin position="1"/>
        <end position="29"/>
    </location>
</feature>
<proteinExistence type="predicted"/>
<dbReference type="Proteomes" id="UP001189624">
    <property type="component" value="Chromosome 6"/>
</dbReference>
<evidence type="ECO:0000256" key="1">
    <source>
        <dbReference type="SAM" id="MobiDB-lite"/>
    </source>
</evidence>
<organism evidence="2 3">
    <name type="scientific">Sphenostylis stenocarpa</name>
    <dbReference type="NCBI Taxonomy" id="92480"/>
    <lineage>
        <taxon>Eukaryota</taxon>
        <taxon>Viridiplantae</taxon>
        <taxon>Streptophyta</taxon>
        <taxon>Embryophyta</taxon>
        <taxon>Tracheophyta</taxon>
        <taxon>Spermatophyta</taxon>
        <taxon>Magnoliopsida</taxon>
        <taxon>eudicotyledons</taxon>
        <taxon>Gunneridae</taxon>
        <taxon>Pentapetalae</taxon>
        <taxon>rosids</taxon>
        <taxon>fabids</taxon>
        <taxon>Fabales</taxon>
        <taxon>Fabaceae</taxon>
        <taxon>Papilionoideae</taxon>
        <taxon>50 kb inversion clade</taxon>
        <taxon>NPAAA clade</taxon>
        <taxon>indigoferoid/millettioid clade</taxon>
        <taxon>Phaseoleae</taxon>
        <taxon>Sphenostylis</taxon>
    </lineage>
</organism>
<gene>
    <name evidence="2" type="ORF">AYBTSS11_LOCUS20086</name>
</gene>
<dbReference type="AlphaFoldDB" id="A0AA86VHF5"/>
<name>A0AA86VHF5_9FABA</name>
<reference evidence="2" key="1">
    <citation type="submission" date="2023-10" db="EMBL/GenBank/DDBJ databases">
        <authorList>
            <person name="Domelevo Entfellner J.-B."/>
        </authorList>
    </citation>
    <scope>NUCLEOTIDE SEQUENCE</scope>
</reference>
<dbReference type="Gramene" id="rna-AYBTSS11_LOCUS20086">
    <property type="protein sequence ID" value="CAJ1964019.1"/>
    <property type="gene ID" value="gene-AYBTSS11_LOCUS20086"/>
</dbReference>
<dbReference type="EMBL" id="OY731403">
    <property type="protein sequence ID" value="CAJ1964019.1"/>
    <property type="molecule type" value="Genomic_DNA"/>
</dbReference>